<evidence type="ECO:0000313" key="2">
    <source>
        <dbReference type="Proteomes" id="UP000269693"/>
    </source>
</evidence>
<accession>A0ABM7CI50</accession>
<organism evidence="1 2">
    <name type="scientific">Tenacibaculum mesophilum</name>
    <dbReference type="NCBI Taxonomy" id="104268"/>
    <lineage>
        <taxon>Bacteria</taxon>
        <taxon>Pseudomonadati</taxon>
        <taxon>Bacteroidota</taxon>
        <taxon>Flavobacteriia</taxon>
        <taxon>Flavobacteriales</taxon>
        <taxon>Flavobacteriaceae</taxon>
        <taxon>Tenacibaculum</taxon>
    </lineage>
</organism>
<sequence length="116" mass="14248">MNNYRKYKRTILENLENKERKLMLERLEVDLTERLKSFTNWDEYWQEVDEIITILKNNGHDLWSHDYDGNGKHLWGWDYMRMETAGFLQIRFDFNGTVKIFWREDNPQLGIKSKDN</sequence>
<keyword evidence="2" id="KW-1185">Reference proteome</keyword>
<evidence type="ECO:0000313" key="1">
    <source>
        <dbReference type="EMBL" id="AZJ33491.1"/>
    </source>
</evidence>
<reference evidence="1 2" key="1">
    <citation type="submission" date="2018-09" db="EMBL/GenBank/DDBJ databases">
        <title>Insights into the microbiota of Asian seabass (Lates calcarifer) with tenacibaculosis symptoms and description of sp. nov. Tenacibaculum singaporense.</title>
        <authorList>
            <person name="Miyake S."/>
            <person name="Soh M."/>
            <person name="Azman M.N."/>
            <person name="Ngoh S.Y."/>
            <person name="Orban L."/>
            <person name="Seedorf H."/>
        </authorList>
    </citation>
    <scope>NUCLEOTIDE SEQUENCE [LARGE SCALE GENOMIC DNA]</scope>
    <source>
        <strain evidence="1 2">DSM 13764</strain>
    </source>
</reference>
<proteinExistence type="predicted"/>
<dbReference type="RefSeq" id="WP_073181926.1">
    <property type="nucleotide sequence ID" value="NZ_CP032544.1"/>
</dbReference>
<dbReference type="Proteomes" id="UP000269693">
    <property type="component" value="Chromosome"/>
</dbReference>
<name>A0ABM7CI50_9FLAO</name>
<gene>
    <name evidence="1" type="ORF">D6200_13320</name>
</gene>
<protein>
    <submittedName>
        <fullName evidence="1">Uncharacterized protein</fullName>
    </submittedName>
</protein>
<dbReference type="EMBL" id="CP032544">
    <property type="protein sequence ID" value="AZJ33491.1"/>
    <property type="molecule type" value="Genomic_DNA"/>
</dbReference>